<dbReference type="EMBL" id="LJQD01000398">
    <property type="protein sequence ID" value="KPW92491.1"/>
    <property type="molecule type" value="Genomic_DNA"/>
</dbReference>
<proteinExistence type="predicted"/>
<gene>
    <name evidence="5" type="ORF">ALO79_04401</name>
</gene>
<feature type="compositionally biased region" description="Basic and acidic residues" evidence="1">
    <location>
        <begin position="788"/>
        <end position="800"/>
    </location>
</feature>
<dbReference type="AlphaFoldDB" id="A0A0P9N4Z0"/>
<feature type="region of interest" description="Disordered" evidence="1">
    <location>
        <begin position="620"/>
        <end position="639"/>
    </location>
</feature>
<evidence type="ECO:0000259" key="3">
    <source>
        <dbReference type="Pfam" id="PF18821"/>
    </source>
</evidence>
<feature type="region of interest" description="Disordered" evidence="1">
    <location>
        <begin position="459"/>
        <end position="491"/>
    </location>
</feature>
<evidence type="ECO:0000313" key="6">
    <source>
        <dbReference type="Proteomes" id="UP000050381"/>
    </source>
</evidence>
<evidence type="ECO:0000313" key="5">
    <source>
        <dbReference type="EMBL" id="KPW92491.1"/>
    </source>
</evidence>
<dbReference type="InterPro" id="IPR049751">
    <property type="entry name" value="TraI/MobA_relaxases"/>
</dbReference>
<comment type="caution">
    <text evidence="5">The sequence shown here is derived from an EMBL/GenBank/DDBJ whole genome shotgun (WGS) entry which is preliminary data.</text>
</comment>
<dbReference type="Pfam" id="PF22863">
    <property type="entry name" value="TraI_middle"/>
    <property type="match status" value="1"/>
</dbReference>
<name>A0A0P9N4Z0_PSESX</name>
<feature type="domain" description="MobA/VirD2-like nuclease" evidence="2">
    <location>
        <begin position="52"/>
        <end position="164"/>
    </location>
</feature>
<evidence type="ECO:0000256" key="1">
    <source>
        <dbReference type="SAM" id="MobiDB-lite"/>
    </source>
</evidence>
<dbReference type="NCBIfam" id="NF041893">
    <property type="entry name" value="TraI_MobP_relax"/>
    <property type="match status" value="1"/>
</dbReference>
<feature type="compositionally biased region" description="Basic and acidic residues" evidence="1">
    <location>
        <begin position="322"/>
        <end position="337"/>
    </location>
</feature>
<dbReference type="InterPro" id="IPR005094">
    <property type="entry name" value="Endonuclease_MobA/VirD2"/>
</dbReference>
<evidence type="ECO:0000259" key="4">
    <source>
        <dbReference type="Pfam" id="PF22863"/>
    </source>
</evidence>
<feature type="domain" description="Large polyvalent protein-associated" evidence="3">
    <location>
        <begin position="498"/>
        <end position="590"/>
    </location>
</feature>
<sequence>MRKRIAMIAKIGGRRSDGKTSFRSLSKYINSFRHGINPETGEVTSGAVAVRTNCLSEDTAWIEMWGTSVRSKRTKDPVMHLILSWSEGECPTDDQAFDAGKFALAAIGLEGHEYLSAVHRDTDNAHLHIMVNKVHPDTHRVPKMSYSKFTLDKAMRQIEIDQGWKHDNGPFSVKELDGKKSIDWTYTSAANRLKARVGTRAELPEKARQFEVHSGNESLASYAKGQPKDDARALMESAKASWHALHMILATHGLELRPVNDRNNAFYVASVSDPAQAPIKASDIGLGGGKLIKQLGPYEPLETRYFDREGLESQKYSRHRPLRDPTKRAENREKRAKERAELRGKYEGFVVEWKAMKAPAKAALAHTQKLRREALTDLLRAEREGIRRSGLDGNHRRALLSVAAFTAAAKRDELKVKFKAENARLRKEKHPSYREWVADCAEAGDPTAIAQLRGFSYAEKRKGKHPQEPDATDLQRPYFTTTSDSDLDPARPVGLSERVTWTVDRSTGAVNYSVNDRLAFLDEGQRITFNQDSRNDADSIEMGLMLAKEKFGAVAVHGGQEFRERVLATAVERRLDVRFADPELEQQRKDAIKADIDQKRQRFIEDQQQVDVIRAQHEAKKAPRQAAMTRDEAQQALSAPAPVRPVRDYVEMDAVEADVAQHRSRLDRTHRELLGKRPDPDKAGGFIGRHMAKGKAMQWDNDFGKNVERPSEARRDHLNSHHPDAIKFRDDAWSQALKTHDSSVSAWTKKCDYARQTLMNTHVDSEPAAPNQDDQRAARQTEAQRLQQRQEEQERERERQNSLNRDSPDLDM</sequence>
<feature type="domain" description="TraI-like middle" evidence="4">
    <location>
        <begin position="205"/>
        <end position="300"/>
    </location>
</feature>
<dbReference type="InterPro" id="IPR054462">
    <property type="entry name" value="TraI_M"/>
</dbReference>
<dbReference type="InterPro" id="IPR040677">
    <property type="entry name" value="LPD7"/>
</dbReference>
<accession>A0A0P9N4Z0</accession>
<evidence type="ECO:0000259" key="2">
    <source>
        <dbReference type="Pfam" id="PF03432"/>
    </source>
</evidence>
<feature type="region of interest" description="Disordered" evidence="1">
    <location>
        <begin position="309"/>
        <end position="337"/>
    </location>
</feature>
<dbReference type="Pfam" id="PF03432">
    <property type="entry name" value="Relaxase"/>
    <property type="match status" value="1"/>
</dbReference>
<dbReference type="PATRIC" id="fig|264450.4.peg.5253"/>
<organism evidence="5 6">
    <name type="scientific">Pseudomonas syringae pv. castaneae</name>
    <dbReference type="NCBI Taxonomy" id="264450"/>
    <lineage>
        <taxon>Bacteria</taxon>
        <taxon>Pseudomonadati</taxon>
        <taxon>Pseudomonadota</taxon>
        <taxon>Gammaproteobacteria</taxon>
        <taxon>Pseudomonadales</taxon>
        <taxon>Pseudomonadaceae</taxon>
        <taxon>Pseudomonas</taxon>
        <taxon>Pseudomonas syringae</taxon>
    </lineage>
</organism>
<dbReference type="Proteomes" id="UP000050381">
    <property type="component" value="Unassembled WGS sequence"/>
</dbReference>
<reference evidence="5 6" key="1">
    <citation type="submission" date="2015-09" db="EMBL/GenBank/DDBJ databases">
        <title>Genome announcement of multiple Pseudomonas syringae strains.</title>
        <authorList>
            <person name="Thakur S."/>
            <person name="Wang P.W."/>
            <person name="Gong Y."/>
            <person name="Weir B.S."/>
            <person name="Guttman D.S."/>
        </authorList>
    </citation>
    <scope>NUCLEOTIDE SEQUENCE [LARGE SCALE GENOMIC DNA]</scope>
    <source>
        <strain evidence="5 6">ICMP9419</strain>
    </source>
</reference>
<protein>
    <submittedName>
        <fullName evidence="5">Relaxase/mobilization nuclease domain-containing protein</fullName>
    </submittedName>
</protein>
<dbReference type="Pfam" id="PF18821">
    <property type="entry name" value="LPD7"/>
    <property type="match status" value="1"/>
</dbReference>
<feature type="region of interest" description="Disordered" evidence="1">
    <location>
        <begin position="758"/>
        <end position="812"/>
    </location>
</feature>